<evidence type="ECO:0000256" key="1">
    <source>
        <dbReference type="SAM" id="SignalP"/>
    </source>
</evidence>
<dbReference type="AlphaFoldDB" id="M4H1R4"/>
<feature type="chain" id="PRO_5004053480" evidence="1">
    <location>
        <begin position="22"/>
        <end position="391"/>
    </location>
</feature>
<name>M4H1R4_PLEBA</name>
<organism evidence="2">
    <name type="scientific">Pleurobrachia bachei</name>
    <name type="common">Sea gooseberry</name>
    <dbReference type="NCBI Taxonomy" id="34499"/>
    <lineage>
        <taxon>Eukaryota</taxon>
        <taxon>Metazoa</taxon>
        <taxon>Ctenophora</taxon>
        <taxon>Tentaculata</taxon>
        <taxon>Cydippida</taxon>
        <taxon>Pleurobrachiidae</taxon>
        <taxon>Pleurobrachia</taxon>
    </lineage>
</organism>
<keyword evidence="1" id="KW-0732">Signal</keyword>
<reference evidence="2" key="1">
    <citation type="submission" date="2012-02" db="EMBL/GenBank/DDBJ databases">
        <title>The genome of the ctenophore, Pleurobrachia bachei.</title>
        <authorList>
            <person name="Kohn A.B."/>
            <person name="Citarella M."/>
            <person name="Moroz L.L."/>
        </authorList>
    </citation>
    <scope>NUCLEOTIDE SEQUENCE</scope>
</reference>
<accession>M4H1R4</accession>
<dbReference type="EMBL" id="JQ700348">
    <property type="protein sequence ID" value="AFK75448.1"/>
    <property type="molecule type" value="mRNA"/>
</dbReference>
<proteinExistence type="evidence at transcript level"/>
<protein>
    <submittedName>
        <fullName evidence="2">Putative secretory peptide-38</fullName>
    </submittedName>
</protein>
<feature type="signal peptide" evidence="1">
    <location>
        <begin position="1"/>
        <end position="21"/>
    </location>
</feature>
<evidence type="ECO:0000313" key="2">
    <source>
        <dbReference type="EMBL" id="AFK75448.1"/>
    </source>
</evidence>
<sequence length="391" mass="44472">MGRPSATLFLALCALIGGTIAVESDIVIVPTSNEWKLIPTANEEFIDFPIQNYILEVKGTKPENVDRDPVYEDGKFTPKEHTKIVRLRTPYDVDRNGKSGDDLGFIAWNPIHYTKGFDVFIEFCHQNAKSYREEPCDGATEQIWAWDFQQDRVSLSCNGILEYEIIYEYGEYTTNEFGDCNLFGSKKITQIDFRHLEGWYYRGVEKIIPFVTSAAPFATSTPRIPDEPRMCDCWNARCGWCTNLDCAVKYEFADAEDGITIISKLWWRRTNNIVLYNPDGVKIGEIGFSRRAVFLEGCVKCGMMRRVPFTKGELSEWTVSLFEGVLKVSVEGVEVVNTQLIGECKEVYAEISYIAFSRSTCEGQFFATPDMEFGKHLRDGTCDGKCEPLDL</sequence>